<keyword evidence="2" id="KW-1003">Cell membrane</keyword>
<name>A0ABN1NTB9_9ACTN</name>
<dbReference type="InterPro" id="IPR036259">
    <property type="entry name" value="MFS_trans_sf"/>
</dbReference>
<dbReference type="PANTHER" id="PTHR43124:SF3">
    <property type="entry name" value="CHLORAMPHENICOL EFFLUX PUMP RV0191"/>
    <property type="match status" value="1"/>
</dbReference>
<dbReference type="InterPro" id="IPR020846">
    <property type="entry name" value="MFS_dom"/>
</dbReference>
<feature type="transmembrane region" description="Helical" evidence="6">
    <location>
        <begin position="234"/>
        <end position="253"/>
    </location>
</feature>
<comment type="caution">
    <text evidence="8">The sequence shown here is derived from an EMBL/GenBank/DDBJ whole genome shotgun (WGS) entry which is preliminary data.</text>
</comment>
<keyword evidence="9" id="KW-1185">Reference proteome</keyword>
<feature type="transmembrane region" description="Helical" evidence="6">
    <location>
        <begin position="265"/>
        <end position="286"/>
    </location>
</feature>
<dbReference type="Gene3D" id="1.20.1250.20">
    <property type="entry name" value="MFS general substrate transporter like domains"/>
    <property type="match status" value="2"/>
</dbReference>
<evidence type="ECO:0000256" key="2">
    <source>
        <dbReference type="ARBA" id="ARBA00022475"/>
    </source>
</evidence>
<dbReference type="InterPro" id="IPR011701">
    <property type="entry name" value="MFS"/>
</dbReference>
<dbReference type="RefSeq" id="WP_343948585.1">
    <property type="nucleotide sequence ID" value="NZ_BAAAHQ010000004.1"/>
</dbReference>
<evidence type="ECO:0000256" key="6">
    <source>
        <dbReference type="SAM" id="Phobius"/>
    </source>
</evidence>
<evidence type="ECO:0000256" key="1">
    <source>
        <dbReference type="ARBA" id="ARBA00004651"/>
    </source>
</evidence>
<proteinExistence type="predicted"/>
<feature type="domain" description="Major facilitator superfamily (MFS) profile" evidence="7">
    <location>
        <begin position="6"/>
        <end position="378"/>
    </location>
</feature>
<keyword evidence="3 6" id="KW-0812">Transmembrane</keyword>
<feature type="transmembrane region" description="Helical" evidence="6">
    <location>
        <begin position="292"/>
        <end position="316"/>
    </location>
</feature>
<feature type="transmembrane region" description="Helical" evidence="6">
    <location>
        <begin position="76"/>
        <end position="102"/>
    </location>
</feature>
<feature type="transmembrane region" description="Helical" evidence="6">
    <location>
        <begin position="202"/>
        <end position="222"/>
    </location>
</feature>
<feature type="transmembrane region" description="Helical" evidence="6">
    <location>
        <begin position="44"/>
        <end position="64"/>
    </location>
</feature>
<evidence type="ECO:0000256" key="5">
    <source>
        <dbReference type="ARBA" id="ARBA00023136"/>
    </source>
</evidence>
<accession>A0ABN1NTB9</accession>
<dbReference type="SUPFAM" id="SSF103473">
    <property type="entry name" value="MFS general substrate transporter"/>
    <property type="match status" value="1"/>
</dbReference>
<dbReference type="EMBL" id="BAAAHQ010000004">
    <property type="protein sequence ID" value="GAA0916050.1"/>
    <property type="molecule type" value="Genomic_DNA"/>
</dbReference>
<evidence type="ECO:0000313" key="9">
    <source>
        <dbReference type="Proteomes" id="UP001501578"/>
    </source>
</evidence>
<gene>
    <name evidence="8" type="ORF">GCM10009560_10910</name>
</gene>
<sequence>MPNRSVTALLTAVMAISMAQIFLVGALGPLLVTQADVPRAVLGWTSTAGFGVAALLSVGAGPWVERLGARRSIVALSLLVALALTLIGAAAGTPMLLAALALGGVPQALANPATNKIIVTSVEPVDRGAVTGWKQSGVQLGTFAAGLPLAALAGWLGWRGVMWTTAGIAVAVAVWAARSLPADPVPGNPGRAGPPSGRIGRLAGYSFLLGCGIAAVNTYLALFGAQQLDLAPVTAAWLVAVLGVAGIAGRIGWSRRADRSGRAAAYLTLLAAGACVAALLVGTAAWAPGAAWAVWTGAAALGAFAVAANAVTMVVVIGRGGSGRDSALVSAGFFAGFAAGPPLFGALIELTGYGSAWLLVAVEFALAAVVALPLRRRP</sequence>
<reference evidence="8 9" key="1">
    <citation type="journal article" date="2019" name="Int. J. Syst. Evol. Microbiol.">
        <title>The Global Catalogue of Microorganisms (GCM) 10K type strain sequencing project: providing services to taxonomists for standard genome sequencing and annotation.</title>
        <authorList>
            <consortium name="The Broad Institute Genomics Platform"/>
            <consortium name="The Broad Institute Genome Sequencing Center for Infectious Disease"/>
            <person name="Wu L."/>
            <person name="Ma J."/>
        </authorList>
    </citation>
    <scope>NUCLEOTIDE SEQUENCE [LARGE SCALE GENOMIC DNA]</scope>
    <source>
        <strain evidence="8 9">JCM 11136</strain>
    </source>
</reference>
<organism evidence="8 9">
    <name type="scientific">Nonomuraea longicatena</name>
    <dbReference type="NCBI Taxonomy" id="83682"/>
    <lineage>
        <taxon>Bacteria</taxon>
        <taxon>Bacillati</taxon>
        <taxon>Actinomycetota</taxon>
        <taxon>Actinomycetes</taxon>
        <taxon>Streptosporangiales</taxon>
        <taxon>Streptosporangiaceae</taxon>
        <taxon>Nonomuraea</taxon>
    </lineage>
</organism>
<evidence type="ECO:0000313" key="8">
    <source>
        <dbReference type="EMBL" id="GAA0916050.1"/>
    </source>
</evidence>
<keyword evidence="5 6" id="KW-0472">Membrane</keyword>
<dbReference type="Pfam" id="PF07690">
    <property type="entry name" value="MFS_1"/>
    <property type="match status" value="1"/>
</dbReference>
<feature type="transmembrane region" description="Helical" evidence="6">
    <location>
        <begin position="328"/>
        <end position="348"/>
    </location>
</feature>
<dbReference type="PROSITE" id="PS50850">
    <property type="entry name" value="MFS"/>
    <property type="match status" value="1"/>
</dbReference>
<dbReference type="Proteomes" id="UP001501578">
    <property type="component" value="Unassembled WGS sequence"/>
</dbReference>
<dbReference type="InterPro" id="IPR050189">
    <property type="entry name" value="MFS_Efflux_Transporters"/>
</dbReference>
<keyword evidence="4 6" id="KW-1133">Transmembrane helix</keyword>
<dbReference type="PANTHER" id="PTHR43124">
    <property type="entry name" value="PURINE EFFLUX PUMP PBUE"/>
    <property type="match status" value="1"/>
</dbReference>
<comment type="subcellular location">
    <subcellularLocation>
        <location evidence="1">Cell membrane</location>
        <topology evidence="1">Multi-pass membrane protein</topology>
    </subcellularLocation>
</comment>
<feature type="transmembrane region" description="Helical" evidence="6">
    <location>
        <begin position="354"/>
        <end position="374"/>
    </location>
</feature>
<evidence type="ECO:0000256" key="3">
    <source>
        <dbReference type="ARBA" id="ARBA00022692"/>
    </source>
</evidence>
<protein>
    <recommendedName>
        <fullName evidence="7">Major facilitator superfamily (MFS) profile domain-containing protein</fullName>
    </recommendedName>
</protein>
<evidence type="ECO:0000259" key="7">
    <source>
        <dbReference type="PROSITE" id="PS50850"/>
    </source>
</evidence>
<evidence type="ECO:0000256" key="4">
    <source>
        <dbReference type="ARBA" id="ARBA00022989"/>
    </source>
</evidence>